<keyword evidence="2 6" id="KW-0812">Transmembrane</keyword>
<dbReference type="PROSITE" id="PS52015">
    <property type="entry name" value="TONB_CTD"/>
    <property type="match status" value="1"/>
</dbReference>
<protein>
    <submittedName>
        <fullName evidence="8">TonB family protein</fullName>
    </submittedName>
</protein>
<proteinExistence type="predicted"/>
<dbReference type="NCBIfam" id="TIGR01352">
    <property type="entry name" value="tonB_Cterm"/>
    <property type="match status" value="1"/>
</dbReference>
<evidence type="ECO:0000256" key="1">
    <source>
        <dbReference type="ARBA" id="ARBA00004167"/>
    </source>
</evidence>
<evidence type="ECO:0000256" key="6">
    <source>
        <dbReference type="SAM" id="Phobius"/>
    </source>
</evidence>
<dbReference type="GO" id="GO:0016020">
    <property type="term" value="C:membrane"/>
    <property type="evidence" value="ECO:0007669"/>
    <property type="project" value="UniProtKB-SubCell"/>
</dbReference>
<organism evidence="8 9">
    <name type="scientific">Cyanobacterium aponinum 0216</name>
    <dbReference type="NCBI Taxonomy" id="2676140"/>
    <lineage>
        <taxon>Bacteria</taxon>
        <taxon>Bacillati</taxon>
        <taxon>Cyanobacteriota</taxon>
        <taxon>Cyanophyceae</taxon>
        <taxon>Oscillatoriophycideae</taxon>
        <taxon>Chroococcales</taxon>
        <taxon>Geminocystaceae</taxon>
        <taxon>Cyanobacterium</taxon>
    </lineage>
</organism>
<feature type="compositionally biased region" description="Polar residues" evidence="5">
    <location>
        <begin position="426"/>
        <end position="437"/>
    </location>
</feature>
<feature type="compositionally biased region" description="Basic and acidic residues" evidence="5">
    <location>
        <begin position="240"/>
        <end position="253"/>
    </location>
</feature>
<dbReference type="Proteomes" id="UP000437131">
    <property type="component" value="Unassembled WGS sequence"/>
</dbReference>
<dbReference type="GO" id="GO:0055085">
    <property type="term" value="P:transmembrane transport"/>
    <property type="evidence" value="ECO:0007669"/>
    <property type="project" value="InterPro"/>
</dbReference>
<keyword evidence="3 6" id="KW-1133">Transmembrane helix</keyword>
<dbReference type="Gene3D" id="3.30.1150.10">
    <property type="match status" value="1"/>
</dbReference>
<evidence type="ECO:0000256" key="3">
    <source>
        <dbReference type="ARBA" id="ARBA00022989"/>
    </source>
</evidence>
<dbReference type="InterPro" id="IPR037682">
    <property type="entry name" value="TonB_C"/>
</dbReference>
<name>A0A844GVR2_9CHRO</name>
<feature type="region of interest" description="Disordered" evidence="5">
    <location>
        <begin position="155"/>
        <end position="180"/>
    </location>
</feature>
<feature type="compositionally biased region" description="Polar residues" evidence="5">
    <location>
        <begin position="445"/>
        <end position="466"/>
    </location>
</feature>
<feature type="transmembrane region" description="Helical" evidence="6">
    <location>
        <begin position="21"/>
        <end position="44"/>
    </location>
</feature>
<dbReference type="AlphaFoldDB" id="A0A844GVR2"/>
<feature type="region of interest" description="Disordered" evidence="5">
    <location>
        <begin position="240"/>
        <end position="260"/>
    </location>
</feature>
<evidence type="ECO:0000256" key="2">
    <source>
        <dbReference type="ARBA" id="ARBA00022692"/>
    </source>
</evidence>
<feature type="region of interest" description="Disordered" evidence="5">
    <location>
        <begin position="395"/>
        <end position="541"/>
    </location>
</feature>
<sequence length="541" mass="59415">MTTIKNLEKPTIAFNQIIREINWALLASITVHGIFFTLIFPRWYAQGNSNNSNGLTNTPIIELNSLEQTRLPNLNPSNSLDWNSLNPLPEIDNFNGLTIPVPPLESLENSGFDLPPLDGGMMYQDFSALPPPPPASISNFSTAPIPQTSLQFETNSTAPLDLPPPPPINQKSLANLPPIPQDKIDQITEKNNSNTSTSSPFKQTDVPVNQILDAERQAEIRRQLFANSPIEVTVNPRDVINNRDNKTDVKDSSNPDNNLPVKLENQFNNLTDKLAPNPENTSDEEARKNYIAWAKNVQNVNPKEITIVGAYPKDACVKKLEGTTTYGVVVNSMGNVVDTQLIKSSGYNLFNEQALKQINARQFENTGNGNIPYHVYVNFQYDTKVCPSVSLSNLGNVPQSSPQPSSNPNPVKPNNVKPATPNNVKDSPSNSQPSSEKTPVKKENSNNPQIKQPTTVNKLSTPTNSAEVLLKPNPETKKTTTPPKLPPIIENPSKKDSQAPSPSAREIINPSVNSSGEKEQEKKSPENEVIIKEKDPVSSPD</sequence>
<reference evidence="8 9" key="1">
    <citation type="submission" date="2019-11" db="EMBL/GenBank/DDBJ databases">
        <title>Isolation of a new High Light Tolerant Cyanobacteria.</title>
        <authorList>
            <person name="Dobson Z."/>
            <person name="Vaughn N."/>
            <person name="Vaughn M."/>
            <person name="Fromme P."/>
            <person name="Mazor Y."/>
        </authorList>
    </citation>
    <scope>NUCLEOTIDE SEQUENCE [LARGE SCALE GENOMIC DNA]</scope>
    <source>
        <strain evidence="8 9">0216</strain>
    </source>
</reference>
<dbReference type="SUPFAM" id="SSF74653">
    <property type="entry name" value="TolA/TonB C-terminal domain"/>
    <property type="match status" value="1"/>
</dbReference>
<evidence type="ECO:0000313" key="9">
    <source>
        <dbReference type="Proteomes" id="UP000437131"/>
    </source>
</evidence>
<evidence type="ECO:0000259" key="7">
    <source>
        <dbReference type="PROSITE" id="PS52015"/>
    </source>
</evidence>
<dbReference type="Pfam" id="PF03544">
    <property type="entry name" value="TonB_C"/>
    <property type="match status" value="1"/>
</dbReference>
<dbReference type="InterPro" id="IPR006260">
    <property type="entry name" value="TonB/TolA_C"/>
</dbReference>
<dbReference type="RefSeq" id="WP_155084169.1">
    <property type="nucleotide sequence ID" value="NZ_WMIA01000015.1"/>
</dbReference>
<evidence type="ECO:0000313" key="8">
    <source>
        <dbReference type="EMBL" id="MTF39673.1"/>
    </source>
</evidence>
<feature type="domain" description="TonB C-terminal" evidence="7">
    <location>
        <begin position="296"/>
        <end position="390"/>
    </location>
</feature>
<evidence type="ECO:0000256" key="5">
    <source>
        <dbReference type="SAM" id="MobiDB-lite"/>
    </source>
</evidence>
<comment type="subcellular location">
    <subcellularLocation>
        <location evidence="1">Membrane</location>
        <topology evidence="1">Single-pass membrane protein</topology>
    </subcellularLocation>
</comment>
<keyword evidence="4 6" id="KW-0472">Membrane</keyword>
<evidence type="ECO:0000256" key="4">
    <source>
        <dbReference type="ARBA" id="ARBA00023136"/>
    </source>
</evidence>
<gene>
    <name evidence="8" type="ORF">GGC33_12140</name>
</gene>
<feature type="compositionally biased region" description="Basic and acidic residues" evidence="5">
    <location>
        <begin position="516"/>
        <end position="541"/>
    </location>
</feature>
<comment type="caution">
    <text evidence="8">The sequence shown here is derived from an EMBL/GenBank/DDBJ whole genome shotgun (WGS) entry which is preliminary data.</text>
</comment>
<feature type="compositionally biased region" description="Low complexity" evidence="5">
    <location>
        <begin position="412"/>
        <end position="425"/>
    </location>
</feature>
<dbReference type="EMBL" id="WMIA01000015">
    <property type="protein sequence ID" value="MTF39673.1"/>
    <property type="molecule type" value="Genomic_DNA"/>
</dbReference>
<accession>A0A844GVR2</accession>